<comment type="caution">
    <text evidence="1">The sequence shown here is derived from an EMBL/GenBank/DDBJ whole genome shotgun (WGS) entry which is preliminary data.</text>
</comment>
<sequence length="44" mass="4889">MICSGVPSPGTWQFWLVHLPATPVRRGKRPHVGIAVKFPPEKPL</sequence>
<proteinExistence type="predicted"/>
<accession>A0ABT7Z3D6</accession>
<name>A0ABT7Z3D6_9ACTN</name>
<dbReference type="EMBL" id="JAUEPL010000007">
    <property type="protein sequence ID" value="MDN3293971.1"/>
    <property type="molecule type" value="Genomic_DNA"/>
</dbReference>
<keyword evidence="2" id="KW-1185">Reference proteome</keyword>
<evidence type="ECO:0000313" key="2">
    <source>
        <dbReference type="Proteomes" id="UP001174050"/>
    </source>
</evidence>
<reference evidence="1" key="1">
    <citation type="submission" date="2023-06" db="EMBL/GenBank/DDBJ databases">
        <title>WGS-Sequencing of Streptomyces ficellus isolate 21 collected from sand in Gara Djebilet Iron Mine in Algeria.</title>
        <authorList>
            <person name="Zegers G.P."/>
            <person name="Gomez A."/>
            <person name="Gueddou A."/>
            <person name="Zahara A.F."/>
            <person name="Worth M."/>
            <person name="Sevigny J.L."/>
            <person name="Tisa L."/>
        </authorList>
    </citation>
    <scope>NUCLEOTIDE SEQUENCE</scope>
    <source>
        <strain evidence="1">AS11</strain>
    </source>
</reference>
<evidence type="ECO:0000313" key="1">
    <source>
        <dbReference type="EMBL" id="MDN3293971.1"/>
    </source>
</evidence>
<dbReference type="Proteomes" id="UP001174050">
    <property type="component" value="Unassembled WGS sequence"/>
</dbReference>
<organism evidence="1 2">
    <name type="scientific">Streptomyces ficellus</name>
    <dbReference type="NCBI Taxonomy" id="1977088"/>
    <lineage>
        <taxon>Bacteria</taxon>
        <taxon>Bacillati</taxon>
        <taxon>Actinomycetota</taxon>
        <taxon>Actinomycetes</taxon>
        <taxon>Kitasatosporales</taxon>
        <taxon>Streptomycetaceae</taxon>
        <taxon>Streptomyces</taxon>
    </lineage>
</organism>
<gene>
    <name evidence="1" type="ORF">QWM81_07905</name>
</gene>
<protein>
    <submittedName>
        <fullName evidence="1">Uncharacterized protein</fullName>
    </submittedName>
</protein>
<dbReference type="RefSeq" id="WP_290110947.1">
    <property type="nucleotide sequence ID" value="NZ_JAUEPL010000007.1"/>
</dbReference>